<feature type="compositionally biased region" description="Basic residues" evidence="1">
    <location>
        <begin position="227"/>
        <end position="237"/>
    </location>
</feature>
<dbReference type="OrthoDB" id="2431475at2759"/>
<evidence type="ECO:0000313" key="3">
    <source>
        <dbReference type="Proteomes" id="UP000186601"/>
    </source>
</evidence>
<feature type="region of interest" description="Disordered" evidence="1">
    <location>
        <begin position="536"/>
        <end position="571"/>
    </location>
</feature>
<feature type="compositionally biased region" description="Basic and acidic residues" evidence="1">
    <location>
        <begin position="289"/>
        <end position="313"/>
    </location>
</feature>
<dbReference type="AlphaFoldDB" id="A0A2R6RIE0"/>
<name>A0A2R6RIE0_9APHY</name>
<dbReference type="Proteomes" id="UP000186601">
    <property type="component" value="Unassembled WGS sequence"/>
</dbReference>
<feature type="compositionally biased region" description="Basic and acidic residues" evidence="1">
    <location>
        <begin position="536"/>
        <end position="560"/>
    </location>
</feature>
<feature type="compositionally biased region" description="Basic and acidic residues" evidence="1">
    <location>
        <begin position="397"/>
        <end position="406"/>
    </location>
</feature>
<dbReference type="STRING" id="98765.A0A2R6RIE0"/>
<feature type="compositionally biased region" description="Pro residues" evidence="1">
    <location>
        <begin position="472"/>
        <end position="485"/>
    </location>
</feature>
<feature type="region of interest" description="Disordered" evidence="1">
    <location>
        <begin position="95"/>
        <end position="492"/>
    </location>
</feature>
<protein>
    <submittedName>
        <fullName evidence="2">Uncharacterized protein</fullName>
    </submittedName>
</protein>
<evidence type="ECO:0000256" key="1">
    <source>
        <dbReference type="SAM" id="MobiDB-lite"/>
    </source>
</evidence>
<accession>A0A2R6RIE0</accession>
<feature type="compositionally biased region" description="Polar residues" evidence="1">
    <location>
        <begin position="314"/>
        <end position="332"/>
    </location>
</feature>
<feature type="compositionally biased region" description="Basic residues" evidence="1">
    <location>
        <begin position="253"/>
        <end position="263"/>
    </location>
</feature>
<keyword evidence="3" id="KW-1185">Reference proteome</keyword>
<reference evidence="2 3" key="1">
    <citation type="submission" date="2018-02" db="EMBL/GenBank/DDBJ databases">
        <title>Genome sequence of the basidiomycete white-rot fungus Phlebia centrifuga.</title>
        <authorList>
            <person name="Granchi Z."/>
            <person name="Peng M."/>
            <person name="de Vries R.P."/>
            <person name="Hilden K."/>
            <person name="Makela M.R."/>
            <person name="Grigoriev I."/>
            <person name="Riley R."/>
        </authorList>
    </citation>
    <scope>NUCLEOTIDE SEQUENCE [LARGE SCALE GENOMIC DNA]</scope>
    <source>
        <strain evidence="2 3">FBCC195</strain>
    </source>
</reference>
<dbReference type="PANTHER" id="PTHR40132">
    <property type="entry name" value="PRE-MRNA-SPLICING FACTOR 38B"/>
    <property type="match status" value="1"/>
</dbReference>
<gene>
    <name evidence="2" type="ORF">PHLCEN_2v2938</name>
</gene>
<comment type="caution">
    <text evidence="2">The sequence shown here is derived from an EMBL/GenBank/DDBJ whole genome shotgun (WGS) entry which is preliminary data.</text>
</comment>
<feature type="compositionally biased region" description="Basic and acidic residues" evidence="1">
    <location>
        <begin position="169"/>
        <end position="205"/>
    </location>
</feature>
<feature type="compositionally biased region" description="Low complexity" evidence="1">
    <location>
        <begin position="435"/>
        <end position="448"/>
    </location>
</feature>
<evidence type="ECO:0000313" key="2">
    <source>
        <dbReference type="EMBL" id="PSS29790.1"/>
    </source>
</evidence>
<dbReference type="PANTHER" id="PTHR40132:SF1">
    <property type="entry name" value="PRE-MRNA-SPLICING FACTOR 38B"/>
    <property type="match status" value="1"/>
</dbReference>
<feature type="compositionally biased region" description="Polar residues" evidence="1">
    <location>
        <begin position="413"/>
        <end position="424"/>
    </location>
</feature>
<feature type="compositionally biased region" description="Polar residues" evidence="1">
    <location>
        <begin position="385"/>
        <end position="396"/>
    </location>
</feature>
<feature type="compositionally biased region" description="Basic and acidic residues" evidence="1">
    <location>
        <begin position="97"/>
        <end position="123"/>
    </location>
</feature>
<feature type="compositionally biased region" description="Basic residues" evidence="1">
    <location>
        <begin position="460"/>
        <end position="469"/>
    </location>
</feature>
<dbReference type="EMBL" id="MLYV02000256">
    <property type="protein sequence ID" value="PSS29790.1"/>
    <property type="molecule type" value="Genomic_DNA"/>
</dbReference>
<proteinExistence type="predicted"/>
<sequence>MSSLSSVVSNLVRASMGTSIANNVTDDDLDRHIAELILKEAKQKAERYAKEGIRAYLPQPESNVPKTNKRFLSSIIRNTDDHNKTILRAQAQAAQEARQERLEQEKQERKVRAEEAVDAERMRRLMGRGGTQWAHNWDRSEKRNGKRRERSWDRSEEESYDKRRSVKGKGREREDEWRDERRDEHRQRGERRGERDAGRDAGRESRTRRHRSPSPTSNDDTYDDRGSHRRHRKRRRSPSAIRNDEDSSEESLRKHRRRRHTRSRSPNSRALPSRDSGEFESKRRHRRHNSPDRSRRRSVERTKANDTQEKDSNSVRSLSPNELEVSTRTSEGTQEEPSRLEPSRNGSAKAHSHSSRRQSPEPKRLLSPLGKQKSEDAQEEGVASREQQLSQHIRSKVNSESREGKGSHRVSPAHNSTRINSRASTKPEELAGAASSSSRTLLSSHSSPSPGPSPPEKPSRSRPRSRTRTKVAPPPPSSLPPPLPAHLPSKMDKYFESSYDPRFDVAPLVPPSIPATGLISDAEFAGWDAMLEVIRQRREDKEDKKRLERWGVGKDKDKDKKKSKGTESTSEAVDIMAIEYKKRGSVREWDLGKEGF</sequence>
<organism evidence="2 3">
    <name type="scientific">Hermanssonia centrifuga</name>
    <dbReference type="NCBI Taxonomy" id="98765"/>
    <lineage>
        <taxon>Eukaryota</taxon>
        <taxon>Fungi</taxon>
        <taxon>Dikarya</taxon>
        <taxon>Basidiomycota</taxon>
        <taxon>Agaricomycotina</taxon>
        <taxon>Agaricomycetes</taxon>
        <taxon>Polyporales</taxon>
        <taxon>Meruliaceae</taxon>
        <taxon>Hermanssonia</taxon>
    </lineage>
</organism>